<gene>
    <name evidence="2" type="ORF">TSAR_005476</name>
</gene>
<evidence type="ECO:0000313" key="3">
    <source>
        <dbReference type="Proteomes" id="UP000215335"/>
    </source>
</evidence>
<keyword evidence="1" id="KW-0472">Membrane</keyword>
<feature type="transmembrane region" description="Helical" evidence="1">
    <location>
        <begin position="12"/>
        <end position="37"/>
    </location>
</feature>
<feature type="transmembrane region" description="Helical" evidence="1">
    <location>
        <begin position="87"/>
        <end position="109"/>
    </location>
</feature>
<dbReference type="AlphaFoldDB" id="A0A232FDP5"/>
<keyword evidence="1" id="KW-0812">Transmembrane</keyword>
<evidence type="ECO:0000313" key="2">
    <source>
        <dbReference type="EMBL" id="OXU28795.1"/>
    </source>
</evidence>
<proteinExistence type="predicted"/>
<reference evidence="2 3" key="1">
    <citation type="journal article" date="2017" name="Curr. Biol.">
        <title>The Evolution of Venom by Co-option of Single-Copy Genes.</title>
        <authorList>
            <person name="Martinson E.O."/>
            <person name="Mrinalini"/>
            <person name="Kelkar Y.D."/>
            <person name="Chang C.H."/>
            <person name="Werren J.H."/>
        </authorList>
    </citation>
    <scope>NUCLEOTIDE SEQUENCE [LARGE SCALE GENOMIC DNA]</scope>
    <source>
        <strain evidence="2 3">Alberta</strain>
        <tissue evidence="2">Whole body</tissue>
    </source>
</reference>
<dbReference type="EMBL" id="NNAY01000378">
    <property type="protein sequence ID" value="OXU28795.1"/>
    <property type="molecule type" value="Genomic_DNA"/>
</dbReference>
<sequence length="136" mass="15265">MCLNLIRLELQFSAAWAINALKFTSGTFAGVTTIIIAEFYTENGETKMTLDELSTSVTMILIVQAFVGLNIPMSMSPIKHIINHWKLCHYCGFMFRGGDVIGLLTVYLLPESPHWLASKIPVYLFYQKISNTAIKS</sequence>
<comment type="caution">
    <text evidence="2">The sequence shown here is derived from an EMBL/GenBank/DDBJ whole genome shotgun (WGS) entry which is preliminary data.</text>
</comment>
<keyword evidence="1" id="KW-1133">Transmembrane helix</keyword>
<organism evidence="2 3">
    <name type="scientific">Trichomalopsis sarcophagae</name>
    <dbReference type="NCBI Taxonomy" id="543379"/>
    <lineage>
        <taxon>Eukaryota</taxon>
        <taxon>Metazoa</taxon>
        <taxon>Ecdysozoa</taxon>
        <taxon>Arthropoda</taxon>
        <taxon>Hexapoda</taxon>
        <taxon>Insecta</taxon>
        <taxon>Pterygota</taxon>
        <taxon>Neoptera</taxon>
        <taxon>Endopterygota</taxon>
        <taxon>Hymenoptera</taxon>
        <taxon>Apocrita</taxon>
        <taxon>Proctotrupomorpha</taxon>
        <taxon>Chalcidoidea</taxon>
        <taxon>Pteromalidae</taxon>
        <taxon>Pteromalinae</taxon>
        <taxon>Trichomalopsis</taxon>
    </lineage>
</organism>
<evidence type="ECO:0000256" key="1">
    <source>
        <dbReference type="SAM" id="Phobius"/>
    </source>
</evidence>
<accession>A0A232FDP5</accession>
<keyword evidence="3" id="KW-1185">Reference proteome</keyword>
<feature type="transmembrane region" description="Helical" evidence="1">
    <location>
        <begin position="57"/>
        <end position="75"/>
    </location>
</feature>
<protein>
    <submittedName>
        <fullName evidence="2">Uncharacterized protein</fullName>
    </submittedName>
</protein>
<dbReference type="Proteomes" id="UP000215335">
    <property type="component" value="Unassembled WGS sequence"/>
</dbReference>
<name>A0A232FDP5_9HYME</name>